<dbReference type="InterPro" id="IPR012675">
    <property type="entry name" value="Beta-grasp_dom_sf"/>
</dbReference>
<dbReference type="AlphaFoldDB" id="A0A101JUN8"/>
<dbReference type="InterPro" id="IPR003749">
    <property type="entry name" value="ThiS/MoaD-like"/>
</dbReference>
<gene>
    <name evidence="1" type="ORF">ASB62_00215</name>
</gene>
<dbReference type="Proteomes" id="UP000053937">
    <property type="component" value="Unassembled WGS sequence"/>
</dbReference>
<dbReference type="InterPro" id="IPR010035">
    <property type="entry name" value="Thi_S"/>
</dbReference>
<reference evidence="1 2" key="1">
    <citation type="submission" date="2015-10" db="EMBL/GenBank/DDBJ databases">
        <title>Draft Genome Sequence of Chlorobium limicola strain Frasassi Growing under Artificial Lighting in the Frasassi Cave System.</title>
        <authorList>
            <person name="Mansor M."/>
            <person name="Macalady J."/>
        </authorList>
    </citation>
    <scope>NUCLEOTIDE SEQUENCE [LARGE SCALE GENOMIC DNA]</scope>
    <source>
        <strain evidence="1 2">Frasassi</strain>
    </source>
</reference>
<dbReference type="NCBIfam" id="TIGR01683">
    <property type="entry name" value="thiS"/>
    <property type="match status" value="1"/>
</dbReference>
<dbReference type="Pfam" id="PF02597">
    <property type="entry name" value="ThiS"/>
    <property type="match status" value="1"/>
</dbReference>
<dbReference type="CDD" id="cd00565">
    <property type="entry name" value="Ubl_ThiS"/>
    <property type="match status" value="1"/>
</dbReference>
<dbReference type="PANTHER" id="PTHR34472:SF1">
    <property type="entry name" value="SULFUR CARRIER PROTEIN THIS"/>
    <property type="match status" value="1"/>
</dbReference>
<accession>A0A101JUN8</accession>
<sequence>MITIQVNGESFTLPAGSSVSNLLASIGSEQESVATVVNDQIVRPDNRASFRLKKGDRVEILIFAGGG</sequence>
<dbReference type="Gene3D" id="3.10.20.30">
    <property type="match status" value="1"/>
</dbReference>
<evidence type="ECO:0000313" key="2">
    <source>
        <dbReference type="Proteomes" id="UP000053937"/>
    </source>
</evidence>
<dbReference type="SUPFAM" id="SSF54285">
    <property type="entry name" value="MoaD/ThiS"/>
    <property type="match status" value="1"/>
</dbReference>
<dbReference type="InterPro" id="IPR016155">
    <property type="entry name" value="Mopterin_synth/thiamin_S_b"/>
</dbReference>
<evidence type="ECO:0000313" key="1">
    <source>
        <dbReference type="EMBL" id="KUL33304.1"/>
    </source>
</evidence>
<keyword evidence="2" id="KW-1185">Reference proteome</keyword>
<protein>
    <submittedName>
        <fullName evidence="1">Thiamine biosynthesis protein ThiS</fullName>
    </submittedName>
</protein>
<dbReference type="RefSeq" id="WP_059138087.1">
    <property type="nucleotide sequence ID" value="NZ_LMBR01000001.1"/>
</dbReference>
<proteinExistence type="predicted"/>
<comment type="caution">
    <text evidence="1">The sequence shown here is derived from an EMBL/GenBank/DDBJ whole genome shotgun (WGS) entry which is preliminary data.</text>
</comment>
<dbReference type="PANTHER" id="PTHR34472">
    <property type="entry name" value="SULFUR CARRIER PROTEIN THIS"/>
    <property type="match status" value="1"/>
</dbReference>
<organism evidence="1 2">
    <name type="scientific">Chlorobium limicola</name>
    <dbReference type="NCBI Taxonomy" id="1092"/>
    <lineage>
        <taxon>Bacteria</taxon>
        <taxon>Pseudomonadati</taxon>
        <taxon>Chlorobiota</taxon>
        <taxon>Chlorobiia</taxon>
        <taxon>Chlorobiales</taxon>
        <taxon>Chlorobiaceae</taxon>
        <taxon>Chlorobium/Pelodictyon group</taxon>
        <taxon>Chlorobium</taxon>
    </lineage>
</organism>
<dbReference type="EMBL" id="LMBR01000001">
    <property type="protein sequence ID" value="KUL33304.1"/>
    <property type="molecule type" value="Genomic_DNA"/>
</dbReference>
<name>A0A101JUN8_CHLLI</name>